<dbReference type="Pfam" id="PF00825">
    <property type="entry name" value="Ribonuclease_P"/>
    <property type="match status" value="1"/>
</dbReference>
<evidence type="ECO:0000313" key="9">
    <source>
        <dbReference type="EMBL" id="SDG94767.1"/>
    </source>
</evidence>
<comment type="subunit">
    <text evidence="7">Consists of a catalytic RNA component (M1 or rnpB) and a protein subunit.</text>
</comment>
<dbReference type="Proteomes" id="UP000199296">
    <property type="component" value="Unassembled WGS sequence"/>
</dbReference>
<evidence type="ECO:0000256" key="6">
    <source>
        <dbReference type="ARBA" id="ARBA00022884"/>
    </source>
</evidence>
<proteinExistence type="inferred from homology"/>
<dbReference type="EC" id="3.1.26.5" evidence="7 8"/>
<dbReference type="STRING" id="470826.SAMN04488027_1129"/>
<dbReference type="PANTHER" id="PTHR33992:SF1">
    <property type="entry name" value="RIBONUCLEASE P PROTEIN COMPONENT"/>
    <property type="match status" value="1"/>
</dbReference>
<evidence type="ECO:0000313" key="10">
    <source>
        <dbReference type="Proteomes" id="UP000199296"/>
    </source>
</evidence>
<dbReference type="GO" id="GO:0042781">
    <property type="term" value="F:3'-tRNA processing endoribonuclease activity"/>
    <property type="evidence" value="ECO:0007669"/>
    <property type="project" value="TreeGrafter"/>
</dbReference>
<dbReference type="HAMAP" id="MF_00227">
    <property type="entry name" value="RNase_P"/>
    <property type="match status" value="1"/>
</dbReference>
<protein>
    <recommendedName>
        <fullName evidence="7 8">Ribonuclease P protein component</fullName>
        <shortName evidence="7">RNase P protein</shortName>
        <shortName evidence="7">RNaseP protein</shortName>
        <ecNumber evidence="7 8">3.1.26.5</ecNumber>
    </recommendedName>
    <alternativeName>
        <fullName evidence="7">Protein C5</fullName>
    </alternativeName>
</protein>
<dbReference type="GO" id="GO:0001682">
    <property type="term" value="P:tRNA 5'-leader removal"/>
    <property type="evidence" value="ECO:0007669"/>
    <property type="project" value="UniProtKB-UniRule"/>
</dbReference>
<keyword evidence="3 7" id="KW-0540">Nuclease</keyword>
<dbReference type="GO" id="GO:0000049">
    <property type="term" value="F:tRNA binding"/>
    <property type="evidence" value="ECO:0007669"/>
    <property type="project" value="UniProtKB-UniRule"/>
</dbReference>
<evidence type="ECO:0000256" key="3">
    <source>
        <dbReference type="ARBA" id="ARBA00022722"/>
    </source>
</evidence>
<dbReference type="PROSITE" id="PS00648">
    <property type="entry name" value="RIBONUCLEASE_P"/>
    <property type="match status" value="1"/>
</dbReference>
<evidence type="ECO:0000256" key="5">
    <source>
        <dbReference type="ARBA" id="ARBA00022801"/>
    </source>
</evidence>
<accession>A0A1G7YEL6</accession>
<comment type="similarity">
    <text evidence="7">Belongs to the RnpA family.</text>
</comment>
<comment type="function">
    <text evidence="1 7">RNaseP catalyzes the removal of the 5'-leader sequence from pre-tRNA to produce the mature 5'-terminus. It can also cleave other RNA substrates such as 4.5S RNA. The protein component plays an auxiliary but essential role in vivo by binding to the 5'-leader sequence and broadening the substrate specificity of the ribozyme.</text>
</comment>
<evidence type="ECO:0000256" key="2">
    <source>
        <dbReference type="ARBA" id="ARBA00022694"/>
    </source>
</evidence>
<dbReference type="GO" id="GO:0030677">
    <property type="term" value="C:ribonuclease P complex"/>
    <property type="evidence" value="ECO:0007669"/>
    <property type="project" value="TreeGrafter"/>
</dbReference>
<keyword evidence="6 7" id="KW-0694">RNA-binding</keyword>
<keyword evidence="4 7" id="KW-0255">Endonuclease</keyword>
<evidence type="ECO:0000256" key="4">
    <source>
        <dbReference type="ARBA" id="ARBA00022759"/>
    </source>
</evidence>
<keyword evidence="5 7" id="KW-0378">Hydrolase</keyword>
<dbReference type="InterPro" id="IPR014721">
    <property type="entry name" value="Ribsml_uS5_D2-typ_fold_subgr"/>
</dbReference>
<dbReference type="AlphaFoldDB" id="A0A1G7YEL6"/>
<dbReference type="SUPFAM" id="SSF54211">
    <property type="entry name" value="Ribosomal protein S5 domain 2-like"/>
    <property type="match status" value="1"/>
</dbReference>
<dbReference type="InterPro" id="IPR020568">
    <property type="entry name" value="Ribosomal_Su5_D2-typ_SF"/>
</dbReference>
<dbReference type="EMBL" id="FNCW01000012">
    <property type="protein sequence ID" value="SDG94767.1"/>
    <property type="molecule type" value="Genomic_DNA"/>
</dbReference>
<evidence type="ECO:0000256" key="1">
    <source>
        <dbReference type="ARBA" id="ARBA00002663"/>
    </source>
</evidence>
<dbReference type="InterPro" id="IPR000100">
    <property type="entry name" value="RNase_P"/>
</dbReference>
<dbReference type="OrthoDB" id="1524972at2"/>
<dbReference type="NCBIfam" id="TIGR00188">
    <property type="entry name" value="rnpA"/>
    <property type="match status" value="1"/>
</dbReference>
<keyword evidence="2 7" id="KW-0819">tRNA processing</keyword>
<dbReference type="Gene3D" id="3.30.230.10">
    <property type="match status" value="1"/>
</dbReference>
<reference evidence="9 10" key="1">
    <citation type="submission" date="2016-10" db="EMBL/GenBank/DDBJ databases">
        <authorList>
            <person name="de Groot N.N."/>
        </authorList>
    </citation>
    <scope>NUCLEOTIDE SEQUENCE [LARGE SCALE GENOMIC DNA]</scope>
    <source>
        <strain evidence="9 10">DSM 19803</strain>
    </source>
</reference>
<dbReference type="PANTHER" id="PTHR33992">
    <property type="entry name" value="RIBONUCLEASE P PROTEIN COMPONENT"/>
    <property type="match status" value="1"/>
</dbReference>
<sequence length="118" mass="13934">MNLKSFTYPEEEKLKSKKLIKKVFEEGKTIKSFPILIRYTEHEENRHKVGVSVPKRNFKNAVDRNQIKRQLREAYRLNQHELTDFGSKFAVMITYIGKKKVASVKIHETLKSLLKELT</sequence>
<keyword evidence="10" id="KW-1185">Reference proteome</keyword>
<dbReference type="InterPro" id="IPR020539">
    <property type="entry name" value="RNase_P_CS"/>
</dbReference>
<evidence type="ECO:0000256" key="7">
    <source>
        <dbReference type="HAMAP-Rule" id="MF_00227"/>
    </source>
</evidence>
<dbReference type="GO" id="GO:0004526">
    <property type="term" value="F:ribonuclease P activity"/>
    <property type="evidence" value="ECO:0007669"/>
    <property type="project" value="UniProtKB-UniRule"/>
</dbReference>
<evidence type="ECO:0000256" key="8">
    <source>
        <dbReference type="NCBIfam" id="TIGR00188"/>
    </source>
</evidence>
<gene>
    <name evidence="7" type="primary">rnpA</name>
    <name evidence="9" type="ORF">SAMN04488027_1129</name>
</gene>
<comment type="catalytic activity">
    <reaction evidence="7">
        <text>Endonucleolytic cleavage of RNA, removing 5'-extranucleotides from tRNA precursor.</text>
        <dbReference type="EC" id="3.1.26.5"/>
    </reaction>
</comment>
<name>A0A1G7YEL6_9FLAO</name>
<dbReference type="RefSeq" id="WP_093368756.1">
    <property type="nucleotide sequence ID" value="NZ_FNCW01000012.1"/>
</dbReference>
<organism evidence="9 10">
    <name type="scientific">Psychroflexus sediminis</name>
    <dbReference type="NCBI Taxonomy" id="470826"/>
    <lineage>
        <taxon>Bacteria</taxon>
        <taxon>Pseudomonadati</taxon>
        <taxon>Bacteroidota</taxon>
        <taxon>Flavobacteriia</taxon>
        <taxon>Flavobacteriales</taxon>
        <taxon>Flavobacteriaceae</taxon>
        <taxon>Psychroflexus</taxon>
    </lineage>
</organism>